<organism evidence="6">
    <name type="scientific">Tanacetum cinerariifolium</name>
    <name type="common">Dalmatian daisy</name>
    <name type="synonym">Chrysanthemum cinerariifolium</name>
    <dbReference type="NCBI Taxonomy" id="118510"/>
    <lineage>
        <taxon>Eukaryota</taxon>
        <taxon>Viridiplantae</taxon>
        <taxon>Streptophyta</taxon>
        <taxon>Embryophyta</taxon>
        <taxon>Tracheophyta</taxon>
        <taxon>Spermatophyta</taxon>
        <taxon>Magnoliopsida</taxon>
        <taxon>eudicotyledons</taxon>
        <taxon>Gunneridae</taxon>
        <taxon>Pentapetalae</taxon>
        <taxon>asterids</taxon>
        <taxon>campanulids</taxon>
        <taxon>Asterales</taxon>
        <taxon>Asteraceae</taxon>
        <taxon>Asteroideae</taxon>
        <taxon>Anthemideae</taxon>
        <taxon>Anthemidinae</taxon>
        <taxon>Tanacetum</taxon>
    </lineage>
</organism>
<name>A0A6L2L893_TANCI</name>
<dbReference type="EMBL" id="BKCJ010003931">
    <property type="protein sequence ID" value="GEU58021.1"/>
    <property type="molecule type" value="Genomic_DNA"/>
</dbReference>
<evidence type="ECO:0000256" key="2">
    <source>
        <dbReference type="SAM" id="MobiDB-lite"/>
    </source>
</evidence>
<proteinExistence type="predicted"/>
<keyword evidence="1" id="KW-0645">Protease</keyword>
<dbReference type="InterPro" id="IPR054722">
    <property type="entry name" value="PolX-like_BBD"/>
</dbReference>
<evidence type="ECO:0000256" key="3">
    <source>
        <dbReference type="SAM" id="Phobius"/>
    </source>
</evidence>
<sequence>MFICLLMARMIRLRVMMIISYLALLFGYYVKKKYKGSYAYFAESGNCLFSSSTKWVIDSGASDHMTGNLHIFNNFDTHASLSHITTADGSISQVLGSGTVNLSPSISLSPVLSLPKFSFNLLSVSRITSNLQCSVKFYPEYCVFKDLKTKKIIGRGRKYDGLYVYEQEVSKSLVGLSSSSPFKTHCRLGHPSLQSIKKLCPEYSHLSSLNCDSFYPSEMKLRLDLCFRNLVVLMGFRLRVMMIISYLALLFGYYVKKKYKGSYAYFAESGNCLFSSSTKWVIDSGASDHMTDLKTKKIIGRGRKCDGLYVYEQEHGILHESSCVYKPAQNEVAERKNRHLLEVACALLFQMTVPKPFWADVVSTTCFLINHMPSAVLGGNYPYSDTQPNITKLDPKSLKCVFLGYSRIQKGGNDDLLVYVSPTPVETTKQSAELDGPPFKVYDRRPRIRSDLVREPSTQLKDAPNDAPNNAPNDVSNDSPNDVSNDVPISAPNEACGKYDAPSDAPSSSDSPSPSPTPELDLPIALQKDSILVPKTVGEALAHSGWRTAMIEEINALDYNGTWALARLVAKGYAQTHGIDYSETFSLVANISCIRLFISLATTYDWALHQLHVKNAFLHGDLEEEVYMKQPSGFVAQGEFERVCKLKKALYGLKQSLRACSKGICLSQRKYYLDLLDDACQIKAKPCDEPMIPKLKLRSKDGRLLHNPEKYRRVVGKLNYLTITRPDIAFPVNVASQFLTAPRTSHWDVVTQILGYLKGITGLGILYANHGHHIAEGFTYADYAGCPNTSRSTMEYCVFVGGNLVSWKSKKQNVVSRSSSEVEYRAMAQTACELVWLRNLLGEIGFPQSKPIKMWCDNQAAIYIATNPVFHERTKHIEVDCHFTREKLKDGTITTPHIRTESRLADVLTKAFPGTHINSICNKLGMINIYAQLEGEC</sequence>
<dbReference type="InterPro" id="IPR043502">
    <property type="entry name" value="DNA/RNA_pol_sf"/>
</dbReference>
<keyword evidence="3" id="KW-0472">Membrane</keyword>
<dbReference type="AlphaFoldDB" id="A0A6L2L893"/>
<dbReference type="CDD" id="cd09272">
    <property type="entry name" value="RNase_HI_RT_Ty1"/>
    <property type="match status" value="1"/>
</dbReference>
<dbReference type="Pfam" id="PF07727">
    <property type="entry name" value="RVT_2"/>
    <property type="match status" value="1"/>
</dbReference>
<feature type="region of interest" description="Disordered" evidence="2">
    <location>
        <begin position="426"/>
        <end position="521"/>
    </location>
</feature>
<reference evidence="6" key="1">
    <citation type="journal article" date="2019" name="Sci. Rep.">
        <title>Draft genome of Tanacetum cinerariifolium, the natural source of mosquito coil.</title>
        <authorList>
            <person name="Yamashiro T."/>
            <person name="Shiraishi A."/>
            <person name="Satake H."/>
            <person name="Nakayama K."/>
        </authorList>
    </citation>
    <scope>NUCLEOTIDE SEQUENCE</scope>
</reference>
<dbReference type="SUPFAM" id="SSF53098">
    <property type="entry name" value="Ribonuclease H-like"/>
    <property type="match status" value="1"/>
</dbReference>
<dbReference type="PANTHER" id="PTHR11439:SF484">
    <property type="entry name" value="REVERSE TRANSCRIPTASE TY1_COPIA-TYPE DOMAIN-CONTAINING PROTEIN"/>
    <property type="match status" value="1"/>
</dbReference>
<dbReference type="Gene3D" id="3.30.420.10">
    <property type="entry name" value="Ribonuclease H-like superfamily/Ribonuclease H"/>
    <property type="match status" value="1"/>
</dbReference>
<dbReference type="GO" id="GO:0003676">
    <property type="term" value="F:nucleic acid binding"/>
    <property type="evidence" value="ECO:0007669"/>
    <property type="project" value="InterPro"/>
</dbReference>
<protein>
    <submittedName>
        <fullName evidence="6">Uncharacterized mitochondrial protein AtMg00810-like</fullName>
    </submittedName>
</protein>
<dbReference type="InterPro" id="IPR036397">
    <property type="entry name" value="RNaseH_sf"/>
</dbReference>
<evidence type="ECO:0000259" key="4">
    <source>
        <dbReference type="Pfam" id="PF07727"/>
    </source>
</evidence>
<feature type="domain" description="Reverse transcriptase Ty1/copia-type" evidence="4">
    <location>
        <begin position="566"/>
        <end position="662"/>
    </location>
</feature>
<dbReference type="SUPFAM" id="SSF56672">
    <property type="entry name" value="DNA/RNA polymerases"/>
    <property type="match status" value="1"/>
</dbReference>
<comment type="caution">
    <text evidence="6">The sequence shown here is derived from an EMBL/GenBank/DDBJ whole genome shotgun (WGS) entry which is preliminary data.</text>
</comment>
<feature type="compositionally biased region" description="Basic and acidic residues" evidence="2">
    <location>
        <begin position="441"/>
        <end position="454"/>
    </location>
</feature>
<dbReference type="GO" id="GO:0004190">
    <property type="term" value="F:aspartic-type endopeptidase activity"/>
    <property type="evidence" value="ECO:0007669"/>
    <property type="project" value="UniProtKB-KW"/>
</dbReference>
<gene>
    <name evidence="6" type="ORF">Tci_029999</name>
</gene>
<evidence type="ECO:0000256" key="1">
    <source>
        <dbReference type="ARBA" id="ARBA00022750"/>
    </source>
</evidence>
<keyword evidence="3" id="KW-0812">Transmembrane</keyword>
<evidence type="ECO:0000313" key="6">
    <source>
        <dbReference type="EMBL" id="GEU58021.1"/>
    </source>
</evidence>
<feature type="transmembrane region" description="Helical" evidence="3">
    <location>
        <begin position="230"/>
        <end position="255"/>
    </location>
</feature>
<dbReference type="Pfam" id="PF22936">
    <property type="entry name" value="Pol_BBD"/>
    <property type="match status" value="1"/>
</dbReference>
<feature type="compositionally biased region" description="Low complexity" evidence="2">
    <location>
        <begin position="465"/>
        <end position="488"/>
    </location>
</feature>
<feature type="compositionally biased region" description="Low complexity" evidence="2">
    <location>
        <begin position="500"/>
        <end position="512"/>
    </location>
</feature>
<feature type="transmembrane region" description="Helical" evidence="3">
    <location>
        <begin position="12"/>
        <end position="30"/>
    </location>
</feature>
<dbReference type="InterPro" id="IPR013103">
    <property type="entry name" value="RVT_2"/>
</dbReference>
<accession>A0A6L2L893</accession>
<feature type="domain" description="Retrovirus-related Pol polyprotein from transposon TNT 1-94-like beta-barrel" evidence="5">
    <location>
        <begin position="55"/>
        <end position="129"/>
    </location>
</feature>
<dbReference type="InterPro" id="IPR012337">
    <property type="entry name" value="RNaseH-like_sf"/>
</dbReference>
<keyword evidence="1" id="KW-0378">Hydrolase</keyword>
<keyword evidence="1" id="KW-0064">Aspartyl protease</keyword>
<evidence type="ECO:0000259" key="5">
    <source>
        <dbReference type="Pfam" id="PF22936"/>
    </source>
</evidence>
<keyword evidence="3" id="KW-1133">Transmembrane helix</keyword>
<dbReference type="PANTHER" id="PTHR11439">
    <property type="entry name" value="GAG-POL-RELATED RETROTRANSPOSON"/>
    <property type="match status" value="1"/>
</dbReference>